<evidence type="ECO:0000313" key="2">
    <source>
        <dbReference type="EMBL" id="MBO1752680.1"/>
    </source>
</evidence>
<gene>
    <name evidence="2" type="ORF">J4G33_12775</name>
</gene>
<dbReference type="InterPro" id="IPR050261">
    <property type="entry name" value="FrsA_esterase"/>
</dbReference>
<name>A0A939RVS3_9CELL</name>
<organism evidence="2 3">
    <name type="scientific">Actinotalea soli</name>
    <dbReference type="NCBI Taxonomy" id="2819234"/>
    <lineage>
        <taxon>Bacteria</taxon>
        <taxon>Bacillati</taxon>
        <taxon>Actinomycetota</taxon>
        <taxon>Actinomycetes</taxon>
        <taxon>Micrococcales</taxon>
        <taxon>Cellulomonadaceae</taxon>
        <taxon>Actinotalea</taxon>
    </lineage>
</organism>
<dbReference type="Gene3D" id="3.40.50.1820">
    <property type="entry name" value="alpha/beta hydrolase"/>
    <property type="match status" value="1"/>
</dbReference>
<accession>A0A939RVS3</accession>
<comment type="similarity">
    <text evidence="1">Belongs to the AB hydrolase superfamily.</text>
</comment>
<evidence type="ECO:0000313" key="3">
    <source>
        <dbReference type="Proteomes" id="UP000664209"/>
    </source>
</evidence>
<proteinExistence type="inferred from homology"/>
<dbReference type="AlphaFoldDB" id="A0A939RVS3"/>
<protein>
    <submittedName>
        <fullName evidence="2">Acetylesterase</fullName>
    </submittedName>
</protein>
<sequence>MPDDASAPAHYAHLGVFSDWVAYARGSRERSVRRPAAVVRRLAAEALAVPGSAGALHEEPTDLQAGARWTADGVDGVELSWSVGFGPRTRAWLLRPAGVTQPLPGVLALHSHDGHKRRGLEKLADGPEPVPASIATLRAGVYGGRAVANHLARAGHAVLVHDVLGWGSRRFPLEEMPPLLQDLAHRTRGMIPPDAADRDQELGHDDVALYDAAAWHHEHLLEKYCTLLGTSYAAQVAREDRIALAVLAGDEGTADRLGAVGLSGGGARVVLLRATTDQVDAAVVVAMMSTYDALLDQDVVSHTWMMMPAALAGHVDWPDLVACRAPAPLLVQYRRGDALLPLAGAEAAHARIEAYYADAGEPAAYRGEFSDGPHAFDLPMQESATAWLADRLRA</sequence>
<comment type="caution">
    <text evidence="2">The sequence shown here is derived from an EMBL/GenBank/DDBJ whole genome shotgun (WGS) entry which is preliminary data.</text>
</comment>
<dbReference type="PANTHER" id="PTHR22946">
    <property type="entry name" value="DIENELACTONE HYDROLASE DOMAIN-CONTAINING PROTEIN-RELATED"/>
    <property type="match status" value="1"/>
</dbReference>
<dbReference type="Proteomes" id="UP000664209">
    <property type="component" value="Unassembled WGS sequence"/>
</dbReference>
<reference evidence="2" key="1">
    <citation type="submission" date="2021-03" db="EMBL/GenBank/DDBJ databases">
        <title>Actinotalea soli sp. nov., isolated from soil.</title>
        <authorList>
            <person name="Ping W."/>
            <person name="Zhang J."/>
        </authorList>
    </citation>
    <scope>NUCLEOTIDE SEQUENCE</scope>
    <source>
        <strain evidence="2">BY-33</strain>
    </source>
</reference>
<dbReference type="PANTHER" id="PTHR22946:SF8">
    <property type="entry name" value="ACETYL XYLAN ESTERASE DOMAIN-CONTAINING PROTEIN"/>
    <property type="match status" value="1"/>
</dbReference>
<keyword evidence="3" id="KW-1185">Reference proteome</keyword>
<evidence type="ECO:0000256" key="1">
    <source>
        <dbReference type="ARBA" id="ARBA00008645"/>
    </source>
</evidence>
<dbReference type="SUPFAM" id="SSF53474">
    <property type="entry name" value="alpha/beta-Hydrolases"/>
    <property type="match status" value="1"/>
</dbReference>
<dbReference type="RefSeq" id="WP_208056368.1">
    <property type="nucleotide sequence ID" value="NZ_JAGEMK010000007.1"/>
</dbReference>
<dbReference type="InterPro" id="IPR029058">
    <property type="entry name" value="AB_hydrolase_fold"/>
</dbReference>
<dbReference type="EMBL" id="JAGEMK010000007">
    <property type="protein sequence ID" value="MBO1752680.1"/>
    <property type="molecule type" value="Genomic_DNA"/>
</dbReference>